<protein>
    <submittedName>
        <fullName evidence="1">Putative secreted protein</fullName>
    </submittedName>
</protein>
<dbReference type="STRING" id="1179773.BN6_34920"/>
<dbReference type="BioCyc" id="SESP1179773:BN6_RS16920-MONOMER"/>
<dbReference type="Proteomes" id="UP000006281">
    <property type="component" value="Chromosome"/>
</dbReference>
<dbReference type="PATRIC" id="fig|1179773.3.peg.3495"/>
<evidence type="ECO:0000313" key="1">
    <source>
        <dbReference type="EMBL" id="CCH30790.1"/>
    </source>
</evidence>
<gene>
    <name evidence="1" type="ordered locus">BN6_34920</name>
</gene>
<proteinExistence type="predicted"/>
<dbReference type="EMBL" id="HE804045">
    <property type="protein sequence ID" value="CCH30790.1"/>
    <property type="molecule type" value="Genomic_DNA"/>
</dbReference>
<dbReference type="AlphaFoldDB" id="K0JST2"/>
<dbReference type="HOGENOM" id="CLU_137894_0_0_11"/>
<name>K0JST2_SACES</name>
<organism evidence="1 2">
    <name type="scientific">Saccharothrix espanaensis (strain ATCC 51144 / DSM 44229 / JCM 9112 / NBRC 15066 / NRRL 15764)</name>
    <dbReference type="NCBI Taxonomy" id="1179773"/>
    <lineage>
        <taxon>Bacteria</taxon>
        <taxon>Bacillati</taxon>
        <taxon>Actinomycetota</taxon>
        <taxon>Actinomycetes</taxon>
        <taxon>Pseudonocardiales</taxon>
        <taxon>Pseudonocardiaceae</taxon>
        <taxon>Saccharothrix</taxon>
    </lineage>
</organism>
<accession>K0JST2</accession>
<dbReference type="KEGG" id="sesp:BN6_34920"/>
<reference evidence="1 2" key="1">
    <citation type="journal article" date="2012" name="BMC Genomics">
        <title>Complete genome sequence of Saccharothrix espanaensis DSM 44229T and comparison to the other completely sequenced Pseudonocardiaceae.</title>
        <authorList>
            <person name="Strobel T."/>
            <person name="Al-Dilaimi A."/>
            <person name="Blom J."/>
            <person name="Gessner A."/>
            <person name="Kalinowski J."/>
            <person name="Luzhetska M."/>
            <person name="Puhler A."/>
            <person name="Szczepanowski R."/>
            <person name="Bechthold A."/>
            <person name="Ruckert C."/>
        </authorList>
    </citation>
    <scope>NUCLEOTIDE SEQUENCE [LARGE SCALE GENOMIC DNA]</scope>
    <source>
        <strain evidence="2">ATCC 51144 / DSM 44229 / JCM 9112 / NBRC 15066 / NRRL 15764</strain>
    </source>
</reference>
<evidence type="ECO:0000313" key="2">
    <source>
        <dbReference type="Proteomes" id="UP000006281"/>
    </source>
</evidence>
<keyword evidence="2" id="KW-1185">Reference proteome</keyword>
<sequence length="133" mass="13101">MAAALALAWVSAGCGVQPSEPIGGSAATGALVYLVRDDTVVPVLRPTKQPTTGARALALLAEGPNGREQAQGLTTAVPPGTAPVLSGNTITVATDVSTLPEVAVSQLVCTAAAAEPLTLVGGGHRRGPLTCPV</sequence>